<dbReference type="Proteomes" id="UP000053477">
    <property type="component" value="Unassembled WGS sequence"/>
</dbReference>
<keyword evidence="1" id="KW-0812">Transmembrane</keyword>
<organism evidence="3 4">
    <name type="scientific">Schizopora paradoxa</name>
    <dbReference type="NCBI Taxonomy" id="27342"/>
    <lineage>
        <taxon>Eukaryota</taxon>
        <taxon>Fungi</taxon>
        <taxon>Dikarya</taxon>
        <taxon>Basidiomycota</taxon>
        <taxon>Agaricomycotina</taxon>
        <taxon>Agaricomycetes</taxon>
        <taxon>Hymenochaetales</taxon>
        <taxon>Schizoporaceae</taxon>
        <taxon>Schizopora</taxon>
    </lineage>
</organism>
<dbReference type="InterPro" id="IPR045340">
    <property type="entry name" value="DUF6533"/>
</dbReference>
<protein>
    <recommendedName>
        <fullName evidence="2">DUF6533 domain-containing protein</fullName>
    </recommendedName>
</protein>
<evidence type="ECO:0000313" key="3">
    <source>
        <dbReference type="EMBL" id="KLO08322.1"/>
    </source>
</evidence>
<evidence type="ECO:0000259" key="2">
    <source>
        <dbReference type="Pfam" id="PF20151"/>
    </source>
</evidence>
<name>A0A0H2RA93_9AGAM</name>
<feature type="transmembrane region" description="Helical" evidence="1">
    <location>
        <begin position="120"/>
        <end position="139"/>
    </location>
</feature>
<evidence type="ECO:0000256" key="1">
    <source>
        <dbReference type="SAM" id="Phobius"/>
    </source>
</evidence>
<feature type="transmembrane region" description="Helical" evidence="1">
    <location>
        <begin position="90"/>
        <end position="108"/>
    </location>
</feature>
<keyword evidence="4" id="KW-1185">Reference proteome</keyword>
<keyword evidence="1" id="KW-0472">Membrane</keyword>
<feature type="transmembrane region" description="Helical" evidence="1">
    <location>
        <begin position="20"/>
        <end position="37"/>
    </location>
</feature>
<accession>A0A0H2RA93</accession>
<dbReference type="Pfam" id="PF20151">
    <property type="entry name" value="DUF6533"/>
    <property type="match status" value="1"/>
</dbReference>
<gene>
    <name evidence="3" type="ORF">SCHPADRAFT_1001026</name>
</gene>
<dbReference type="AlphaFoldDB" id="A0A0H2RA93"/>
<dbReference type="EMBL" id="KQ086096">
    <property type="protein sequence ID" value="KLO08322.1"/>
    <property type="molecule type" value="Genomic_DNA"/>
</dbReference>
<keyword evidence="1" id="KW-1133">Transmembrane helix</keyword>
<evidence type="ECO:0000313" key="4">
    <source>
        <dbReference type="Proteomes" id="UP000053477"/>
    </source>
</evidence>
<feature type="transmembrane region" description="Helical" evidence="1">
    <location>
        <begin position="58"/>
        <end position="78"/>
    </location>
</feature>
<sequence>MTFELAPSMRLVAQGVDVKYSFLVAVVILFHDTVILFEDEVNFIWSKRWTIGKVLYIVIRYLAFVDASLILFYSFASAHSPEACDLLYNVTMWFMTAGTIFGQVVLLVRTYAIWDQRRTVGICLVLFHCGTIIAGAFFLNDSAAALKFVPSPAPGVVPCIPLPNRSSAGAFLDPLSWGKNIRYLTSTTFENIERKLTDILLLTLIKARMQWTKHATPIMHTLYRDGILYCVILLLVSLANVILMRSVNDAPYFYMLTEPLRVLHAVFTTRIILNVRMAAEKPVADFDKSCFGDIPTFEVHSSVGSLDHRISDVDLTDD</sequence>
<dbReference type="OrthoDB" id="3341843at2759"/>
<reference evidence="3 4" key="1">
    <citation type="submission" date="2015-04" db="EMBL/GenBank/DDBJ databases">
        <title>Complete genome sequence of Schizopora paradoxa KUC8140, a cosmopolitan wood degrader in East Asia.</title>
        <authorList>
            <consortium name="DOE Joint Genome Institute"/>
            <person name="Min B."/>
            <person name="Park H."/>
            <person name="Jang Y."/>
            <person name="Kim J.-J."/>
            <person name="Kim K.H."/>
            <person name="Pangilinan J."/>
            <person name="Lipzen A."/>
            <person name="Riley R."/>
            <person name="Grigoriev I.V."/>
            <person name="Spatafora J.W."/>
            <person name="Choi I.-G."/>
        </authorList>
    </citation>
    <scope>NUCLEOTIDE SEQUENCE [LARGE SCALE GENOMIC DNA]</scope>
    <source>
        <strain evidence="3 4">KUC8140</strain>
    </source>
</reference>
<proteinExistence type="predicted"/>
<feature type="transmembrane region" description="Helical" evidence="1">
    <location>
        <begin position="226"/>
        <end position="243"/>
    </location>
</feature>
<dbReference type="InParanoid" id="A0A0H2RA93"/>
<feature type="domain" description="DUF6533" evidence="2">
    <location>
        <begin position="20"/>
        <end position="65"/>
    </location>
</feature>